<protein>
    <submittedName>
        <fullName evidence="3">Meiosis-specific kinetochore protein isoform X1</fullName>
    </submittedName>
</protein>
<keyword evidence="2" id="KW-1185">Reference proteome</keyword>
<dbReference type="PANTHER" id="PTHR38006">
    <property type="entry name" value="MEIOSIS-SPECIFIC KINETOCHORE PROTEIN"/>
    <property type="match status" value="1"/>
</dbReference>
<gene>
    <name evidence="3" type="primary">Meikin</name>
</gene>
<dbReference type="Proteomes" id="UP000886700">
    <property type="component" value="Unplaced"/>
</dbReference>
<feature type="compositionally biased region" description="Basic and acidic residues" evidence="1">
    <location>
        <begin position="56"/>
        <end position="73"/>
    </location>
</feature>
<feature type="region of interest" description="Disordered" evidence="1">
    <location>
        <begin position="314"/>
        <end position="342"/>
    </location>
</feature>
<evidence type="ECO:0000313" key="3">
    <source>
        <dbReference type="RefSeq" id="XP_040604592.1"/>
    </source>
</evidence>
<dbReference type="PANTHER" id="PTHR38006:SF1">
    <property type="entry name" value="MEIOSIS-SPECIFIC KINETOCHORE PROTEIN"/>
    <property type="match status" value="1"/>
</dbReference>
<feature type="compositionally biased region" description="Polar residues" evidence="1">
    <location>
        <begin position="75"/>
        <end position="99"/>
    </location>
</feature>
<reference evidence="3" key="1">
    <citation type="submission" date="2025-08" db="UniProtKB">
        <authorList>
            <consortium name="RefSeq"/>
        </authorList>
    </citation>
    <scope>IDENTIFICATION</scope>
    <source>
        <tissue evidence="3">Liver</tissue>
    </source>
</reference>
<dbReference type="InterPro" id="IPR034545">
    <property type="entry name" value="Meikin"/>
</dbReference>
<proteinExistence type="predicted"/>
<feature type="region of interest" description="Disordered" evidence="1">
    <location>
        <begin position="1"/>
        <end position="113"/>
    </location>
</feature>
<organism evidence="2 3">
    <name type="scientific">Mesocricetus auratus</name>
    <name type="common">Golden hamster</name>
    <dbReference type="NCBI Taxonomy" id="10036"/>
    <lineage>
        <taxon>Eukaryota</taxon>
        <taxon>Metazoa</taxon>
        <taxon>Chordata</taxon>
        <taxon>Craniata</taxon>
        <taxon>Vertebrata</taxon>
        <taxon>Euteleostomi</taxon>
        <taxon>Mammalia</taxon>
        <taxon>Eutheria</taxon>
        <taxon>Euarchontoglires</taxon>
        <taxon>Glires</taxon>
        <taxon>Rodentia</taxon>
        <taxon>Myomorpha</taxon>
        <taxon>Muroidea</taxon>
        <taxon>Cricetidae</taxon>
        <taxon>Cricetinae</taxon>
        <taxon>Mesocricetus</taxon>
    </lineage>
</organism>
<dbReference type="GeneID" id="101842937"/>
<sequence>MDKMGRVGRSSLGGVAMWPRRVYNRKKRAGERLNLTPKPDLALPGKTEAPPGLKGKGKEQGLRKITEKEELSRPRGSSSQLPSHLSVTGGESLQENSPGKETPDKKITTLSESATNDFKIDSCSSSSELVSGRTLEHDVSSCFLSCSDTDSYTKSTEESRSSFSSPEIFRGSDYLDWENPKLEDYKTCKNSTLLDTSKAVAVEKVPQLANLSAILSSSSENYEKCHRKIGMTLEAPHISPEPKYTSNLTSENAVSEVIFAEKTGPATIKKTKKKPEKESEDRGPQVQTKLSSGHLDSKAPLSHHSSALESIAVRDALPPQSLEPVSKKSSTPPYKRSKALLTSTPSSDTVDLVIDLSPVQNVSFEELFPNVSNYVNSSEVVPVSSWQESSSNEFPSYASEICCIIRASPGTRQMRSKDTAVKKKYSPPKDIPPDIIMKTNGRT</sequence>
<dbReference type="RefSeq" id="XP_040604592.1">
    <property type="nucleotide sequence ID" value="XM_040748658.1"/>
</dbReference>
<evidence type="ECO:0000313" key="2">
    <source>
        <dbReference type="Proteomes" id="UP000886700"/>
    </source>
</evidence>
<feature type="region of interest" description="Disordered" evidence="1">
    <location>
        <begin position="266"/>
        <end position="302"/>
    </location>
</feature>
<name>A0ABM2XPD8_MESAU</name>
<accession>A0ABM2XPD8</accession>
<evidence type="ECO:0000256" key="1">
    <source>
        <dbReference type="SAM" id="MobiDB-lite"/>
    </source>
</evidence>
<feature type="region of interest" description="Disordered" evidence="1">
    <location>
        <begin position="413"/>
        <end position="443"/>
    </location>
</feature>